<keyword evidence="1" id="KW-0808">Transferase</keyword>
<proteinExistence type="predicted"/>
<protein>
    <submittedName>
        <fullName evidence="1">16S rRNA (Guanine(527)-N(7))-methyltransferase RsmG</fullName>
        <ecNumber evidence="1">2.1.1.170</ecNumber>
    </submittedName>
</protein>
<keyword evidence="1" id="KW-0489">Methyltransferase</keyword>
<keyword evidence="2" id="KW-1185">Reference proteome</keyword>
<dbReference type="EMBL" id="CP127527">
    <property type="protein sequence ID" value="XRI77135.1"/>
    <property type="molecule type" value="Genomic_DNA"/>
</dbReference>
<gene>
    <name evidence="1" type="primary">rsmG</name>
    <name evidence="1" type="ORF">EC580_000225</name>
</gene>
<dbReference type="Proteomes" id="UP000271650">
    <property type="component" value="Chromosome"/>
</dbReference>
<name>A0ACD5HQW8_9PROT</name>
<organism evidence="1 2">
    <name type="scientific">Acidithiobacillus sulfuriphilus</name>
    <dbReference type="NCBI Taxonomy" id="1867749"/>
    <lineage>
        <taxon>Bacteria</taxon>
        <taxon>Pseudomonadati</taxon>
        <taxon>Pseudomonadota</taxon>
        <taxon>Acidithiobacillia</taxon>
        <taxon>Acidithiobacillales</taxon>
        <taxon>Acidithiobacillaceae</taxon>
        <taxon>Acidithiobacillus</taxon>
    </lineage>
</organism>
<evidence type="ECO:0000313" key="2">
    <source>
        <dbReference type="Proteomes" id="UP000271650"/>
    </source>
</evidence>
<reference evidence="1 2" key="1">
    <citation type="journal article" date="2019" name="Int. J. Syst. Evol. Microbiol.">
        <title>Acidithiobacillus sulfuriphilus sp. nov.: an extremely acidophilic sulfur-oxidizing chemolithotroph isolated from a neutral pH environment.</title>
        <authorList>
            <person name="Falagan C."/>
            <person name="Moya-Beltran A."/>
            <person name="Castro M."/>
            <person name="Quatrini R."/>
            <person name="Johnson D.B."/>
        </authorList>
    </citation>
    <scope>NUCLEOTIDE SEQUENCE [LARGE SCALE GENOMIC DNA]</scope>
    <source>
        <strain evidence="1 2">CJ-2</strain>
    </source>
</reference>
<dbReference type="EC" id="2.1.1.170" evidence="1"/>
<accession>A0ACD5HQW8</accession>
<sequence length="217" mass="23280">MVAPSPSFPRDQARRILDAGLEAMALEPVSADRRSLLLDYLGQLAQWNRVHNLTAVRDPLEMVSHHLLDSLSLLPWVPGGEVCDIGSGAGLPGLPLAICRPDQTFTLVEPTGKRAAFLRSVVAGLGLSRVRIIQSRSEAYRPAAYPAAVISRAVASLAELDLMTQHLQGPATLCLALKGPRAADEIAAWPRAAELQVTVQNLQVPGLPPRVLVGWQA</sequence>
<evidence type="ECO:0000313" key="1">
    <source>
        <dbReference type="EMBL" id="XRI77135.1"/>
    </source>
</evidence>